<dbReference type="CDD" id="cd16341">
    <property type="entry name" value="FdhE"/>
    <property type="match status" value="1"/>
</dbReference>
<dbReference type="InterPro" id="IPR056797">
    <property type="entry name" value="FdhE_central"/>
</dbReference>
<evidence type="ECO:0000256" key="1">
    <source>
        <dbReference type="ARBA" id="ARBA00004496"/>
    </source>
</evidence>
<sequence>MSIRIVPEGELTQAAGDIPPLLLPDPKTLYLTRAQRLETLADGHDMADYLRFCARIARAQHALVAEHPLALPARDAYFAECARHGLPPLGSSAWPRDQVWQDLLDALLGKLLPGTTGVIADTIMALQTQAREDRETLASALLAGRYDAVSSADALFVWAALSVYFSQLASQLKIHAIAEPDESRHLCPVCSQGPVASVVKIGDKDGLRYLHCTLCESEWHMVRVKCSNCESTRDIGYWSPDDKAVAVRAESCGDCGSYLKVMALGKDMALEAVADDLATLTLDAAIEEEGFVRSGINPFLFPGS</sequence>
<dbReference type="EMBL" id="WSSB01000001">
    <property type="protein sequence ID" value="MXR35768.1"/>
    <property type="molecule type" value="Genomic_DNA"/>
</dbReference>
<dbReference type="Pfam" id="PF24859">
    <property type="entry name" value="FdhE_central"/>
    <property type="match status" value="1"/>
</dbReference>
<dbReference type="GO" id="GO:0008199">
    <property type="term" value="F:ferric iron binding"/>
    <property type="evidence" value="ECO:0007669"/>
    <property type="project" value="TreeGrafter"/>
</dbReference>
<comment type="similarity">
    <text evidence="3 4">Belongs to the FdhE family.</text>
</comment>
<reference evidence="8 9" key="1">
    <citation type="submission" date="2019-12" db="EMBL/GenBank/DDBJ databases">
        <title>Neisseriaceae gen. nov. sp. Genome sequencing and assembly.</title>
        <authorList>
            <person name="Liu Z."/>
            <person name="Li A."/>
        </authorList>
    </citation>
    <scope>NUCLEOTIDE SEQUENCE [LARGE SCALE GENOMIC DNA]</scope>
    <source>
        <strain evidence="8 9">B2N2-7</strain>
    </source>
</reference>
<dbReference type="InterPro" id="IPR024064">
    <property type="entry name" value="FdhE-like_sf"/>
</dbReference>
<dbReference type="PANTHER" id="PTHR37689:SF1">
    <property type="entry name" value="PROTEIN FDHE"/>
    <property type="match status" value="1"/>
</dbReference>
<dbReference type="InterPro" id="IPR056796">
    <property type="entry name" value="FdhE_C"/>
</dbReference>
<keyword evidence="9" id="KW-1185">Reference proteome</keyword>
<dbReference type="Proteomes" id="UP000467214">
    <property type="component" value="Unassembled WGS sequence"/>
</dbReference>
<accession>A0A845BKK4</accession>
<dbReference type="InterPro" id="IPR006452">
    <property type="entry name" value="Formate_DH_accessory"/>
</dbReference>
<evidence type="ECO:0000259" key="6">
    <source>
        <dbReference type="Pfam" id="PF24859"/>
    </source>
</evidence>
<dbReference type="Pfam" id="PF04216">
    <property type="entry name" value="FdhE_N"/>
    <property type="match status" value="1"/>
</dbReference>
<feature type="domain" description="FdhE N-terminal" evidence="5">
    <location>
        <begin position="18"/>
        <end position="179"/>
    </location>
</feature>
<dbReference type="InterPro" id="IPR056774">
    <property type="entry name" value="FdhE_N"/>
</dbReference>
<name>A0A845BKK4_9NEIS</name>
<evidence type="ECO:0000259" key="7">
    <source>
        <dbReference type="Pfam" id="PF24860"/>
    </source>
</evidence>
<keyword evidence="2 4" id="KW-0963">Cytoplasm</keyword>
<evidence type="ECO:0000256" key="3">
    <source>
        <dbReference type="ARBA" id="ARBA00061033"/>
    </source>
</evidence>
<dbReference type="Gene3D" id="3.90.1670.10">
    <property type="entry name" value="FdhE-like domain"/>
    <property type="match status" value="1"/>
</dbReference>
<evidence type="ECO:0000256" key="2">
    <source>
        <dbReference type="ARBA" id="ARBA00022490"/>
    </source>
</evidence>
<feature type="domain" description="FdhE central" evidence="6">
    <location>
        <begin position="186"/>
        <end position="223"/>
    </location>
</feature>
<evidence type="ECO:0000313" key="9">
    <source>
        <dbReference type="Proteomes" id="UP000467214"/>
    </source>
</evidence>
<evidence type="ECO:0000256" key="4">
    <source>
        <dbReference type="HAMAP-Rule" id="MF_00611"/>
    </source>
</evidence>
<organism evidence="8 9">
    <name type="scientific">Craterilacuibacter sinensis</name>
    <dbReference type="NCBI Taxonomy" id="2686017"/>
    <lineage>
        <taxon>Bacteria</taxon>
        <taxon>Pseudomonadati</taxon>
        <taxon>Pseudomonadota</taxon>
        <taxon>Betaproteobacteria</taxon>
        <taxon>Neisseriales</taxon>
        <taxon>Neisseriaceae</taxon>
        <taxon>Craterilacuibacter</taxon>
    </lineage>
</organism>
<comment type="function">
    <text evidence="4">Necessary for formate dehydrogenase activity.</text>
</comment>
<dbReference type="FunFam" id="3.90.1670.10:FF:000001">
    <property type="entry name" value="Protein FdhE"/>
    <property type="match status" value="1"/>
</dbReference>
<dbReference type="AlphaFoldDB" id="A0A845BKK4"/>
<dbReference type="PANTHER" id="PTHR37689">
    <property type="entry name" value="PROTEIN FDHE"/>
    <property type="match status" value="1"/>
</dbReference>
<dbReference type="GO" id="GO:0005829">
    <property type="term" value="C:cytosol"/>
    <property type="evidence" value="ECO:0007669"/>
    <property type="project" value="TreeGrafter"/>
</dbReference>
<dbReference type="NCBIfam" id="TIGR01562">
    <property type="entry name" value="FdhE"/>
    <property type="match status" value="1"/>
</dbReference>
<dbReference type="SUPFAM" id="SSF144020">
    <property type="entry name" value="FdhE-like"/>
    <property type="match status" value="1"/>
</dbReference>
<evidence type="ECO:0000313" key="8">
    <source>
        <dbReference type="EMBL" id="MXR35768.1"/>
    </source>
</evidence>
<proteinExistence type="inferred from homology"/>
<gene>
    <name evidence="4 8" type="primary">fdhE</name>
    <name evidence="8" type="ORF">GQF02_02080</name>
</gene>
<evidence type="ECO:0000259" key="5">
    <source>
        <dbReference type="Pfam" id="PF04216"/>
    </source>
</evidence>
<comment type="subcellular location">
    <subcellularLocation>
        <location evidence="1 4">Cytoplasm</location>
    </subcellularLocation>
</comment>
<dbReference type="HAMAP" id="MF_00611">
    <property type="entry name" value="FdeH"/>
    <property type="match status" value="1"/>
</dbReference>
<protein>
    <recommendedName>
        <fullName evidence="4">Protein FdhE homolog</fullName>
    </recommendedName>
</protein>
<dbReference type="GO" id="GO:0051604">
    <property type="term" value="P:protein maturation"/>
    <property type="evidence" value="ECO:0007669"/>
    <property type="project" value="TreeGrafter"/>
</dbReference>
<dbReference type="RefSeq" id="WP_160794467.1">
    <property type="nucleotide sequence ID" value="NZ_WSSB01000001.1"/>
</dbReference>
<dbReference type="Pfam" id="PF24860">
    <property type="entry name" value="FdhE_C"/>
    <property type="match status" value="1"/>
</dbReference>
<dbReference type="PIRSF" id="PIRSF018296">
    <property type="entry name" value="Format_dh_formtn"/>
    <property type="match status" value="1"/>
</dbReference>
<feature type="domain" description="FdhE C-terminal" evidence="7">
    <location>
        <begin position="224"/>
        <end position="300"/>
    </location>
</feature>
<comment type="caution">
    <text evidence="8">The sequence shown here is derived from an EMBL/GenBank/DDBJ whole genome shotgun (WGS) entry which is preliminary data.</text>
</comment>